<name>A0A0K0FCZ2_STRVS</name>
<dbReference type="PANTHER" id="PTHR24224">
    <property type="entry name" value="CARDIOACCELERATORY PEPTIDE RECEPTOR-RELATED"/>
    <property type="match status" value="1"/>
</dbReference>
<evidence type="ECO:0000256" key="3">
    <source>
        <dbReference type="ARBA" id="ARBA00022989"/>
    </source>
</evidence>
<dbReference type="Gene3D" id="1.20.1070.10">
    <property type="entry name" value="Rhodopsin 7-helix transmembrane proteins"/>
    <property type="match status" value="1"/>
</dbReference>
<feature type="transmembrane region" description="Helical" evidence="5">
    <location>
        <begin position="13"/>
        <end position="34"/>
    </location>
</feature>
<dbReference type="PANTHER" id="PTHR24224:SF37">
    <property type="entry name" value="G-PROTEIN COUPLED RECEPTORS FAMILY 1 PROFILE DOMAIN-CONTAINING PROTEIN"/>
    <property type="match status" value="1"/>
</dbReference>
<organism evidence="7 8">
    <name type="scientific">Strongyloides venezuelensis</name>
    <name type="common">Threadworm</name>
    <dbReference type="NCBI Taxonomy" id="75913"/>
    <lineage>
        <taxon>Eukaryota</taxon>
        <taxon>Metazoa</taxon>
        <taxon>Ecdysozoa</taxon>
        <taxon>Nematoda</taxon>
        <taxon>Chromadorea</taxon>
        <taxon>Rhabditida</taxon>
        <taxon>Tylenchina</taxon>
        <taxon>Panagrolaimomorpha</taxon>
        <taxon>Strongyloidoidea</taxon>
        <taxon>Strongyloididae</taxon>
        <taxon>Strongyloides</taxon>
    </lineage>
</organism>
<evidence type="ECO:0000256" key="4">
    <source>
        <dbReference type="ARBA" id="ARBA00023136"/>
    </source>
</evidence>
<keyword evidence="2 5" id="KW-0812">Transmembrane</keyword>
<feature type="transmembrane region" description="Helical" evidence="5">
    <location>
        <begin position="323"/>
        <end position="341"/>
    </location>
</feature>
<feature type="transmembrane region" description="Helical" evidence="5">
    <location>
        <begin position="103"/>
        <end position="129"/>
    </location>
</feature>
<evidence type="ECO:0000256" key="1">
    <source>
        <dbReference type="ARBA" id="ARBA00004370"/>
    </source>
</evidence>
<dbReference type="InterPro" id="IPR052665">
    <property type="entry name" value="Neuropeptide-GPCR"/>
</dbReference>
<feature type="transmembrane region" description="Helical" evidence="5">
    <location>
        <begin position="281"/>
        <end position="303"/>
    </location>
</feature>
<dbReference type="Proteomes" id="UP000035680">
    <property type="component" value="Unassembled WGS sequence"/>
</dbReference>
<feature type="transmembrane region" description="Helical" evidence="5">
    <location>
        <begin position="55"/>
        <end position="79"/>
    </location>
</feature>
<feature type="domain" description="G-protein coupled receptors family 1 profile" evidence="6">
    <location>
        <begin position="28"/>
        <end position="336"/>
    </location>
</feature>
<sequence>MSSEKHWIFVGKLINLLNSIVPIFGIILNGYVLLRLYKIFKFSSQKFHTSSALPLTLMTICDFICLFSQLSQVFFHFYLQQDFGAEFHETFELFLTYFCKIDIYLIHVTSASSVWCWLVLAVMRFMAVLRPIKYRLIWREPLLALIIISTSCLIFECWILKTVKYVQSFKACLDDEEIAPGVNDFFLVADIIVMFIMPSAIRLILDGYVFFKVYLDSPSKAWGDREQLALSSVYSLEMRIRKASCVGWAEKKKSDNSVKETFIIRSDNYNKKRNYIFLRSIIISAINLICNTPSMVLRLLYIVYPETALLMSSSQVIEGFVQLLYFSQFVCNGFYLSTTIFETTGQ</sequence>
<keyword evidence="7" id="KW-1185">Reference proteome</keyword>
<accession>A0A0K0FCZ2</accession>
<feature type="transmembrane region" description="Helical" evidence="5">
    <location>
        <begin position="141"/>
        <end position="161"/>
    </location>
</feature>
<reference evidence="7" key="1">
    <citation type="submission" date="2014-07" db="EMBL/GenBank/DDBJ databases">
        <authorList>
            <person name="Martin A.A"/>
            <person name="De Silva N."/>
        </authorList>
    </citation>
    <scope>NUCLEOTIDE SEQUENCE</scope>
</reference>
<dbReference type="PROSITE" id="PS50262">
    <property type="entry name" value="G_PROTEIN_RECEP_F1_2"/>
    <property type="match status" value="1"/>
</dbReference>
<evidence type="ECO:0000259" key="6">
    <source>
        <dbReference type="PROSITE" id="PS50262"/>
    </source>
</evidence>
<feature type="transmembrane region" description="Helical" evidence="5">
    <location>
        <begin position="185"/>
        <end position="205"/>
    </location>
</feature>
<reference evidence="8" key="2">
    <citation type="submission" date="2015-08" db="UniProtKB">
        <authorList>
            <consortium name="WormBaseParasite"/>
        </authorList>
    </citation>
    <scope>IDENTIFICATION</scope>
</reference>
<keyword evidence="3 5" id="KW-1133">Transmembrane helix</keyword>
<evidence type="ECO:0000256" key="5">
    <source>
        <dbReference type="SAM" id="Phobius"/>
    </source>
</evidence>
<evidence type="ECO:0000313" key="8">
    <source>
        <dbReference type="WBParaSite" id="SVE_0671000.1"/>
    </source>
</evidence>
<dbReference type="InterPro" id="IPR017452">
    <property type="entry name" value="GPCR_Rhodpsn_7TM"/>
</dbReference>
<keyword evidence="4 5" id="KW-0472">Membrane</keyword>
<dbReference type="SUPFAM" id="SSF81321">
    <property type="entry name" value="Family A G protein-coupled receptor-like"/>
    <property type="match status" value="1"/>
</dbReference>
<dbReference type="WBParaSite" id="SVE_0671000.1">
    <property type="protein sequence ID" value="SVE_0671000.1"/>
    <property type="gene ID" value="SVE_0671000"/>
</dbReference>
<protein>
    <submittedName>
        <fullName evidence="8">Probable G-protein coupled receptor (inferred by orthology to a C. elegans protein)</fullName>
    </submittedName>
</protein>
<evidence type="ECO:0000313" key="7">
    <source>
        <dbReference type="Proteomes" id="UP000035680"/>
    </source>
</evidence>
<evidence type="ECO:0000256" key="2">
    <source>
        <dbReference type="ARBA" id="ARBA00022692"/>
    </source>
</evidence>
<dbReference type="AlphaFoldDB" id="A0A0K0FCZ2"/>
<comment type="subcellular location">
    <subcellularLocation>
        <location evidence="1">Membrane</location>
    </subcellularLocation>
</comment>
<proteinExistence type="predicted"/>
<dbReference type="GO" id="GO:0016020">
    <property type="term" value="C:membrane"/>
    <property type="evidence" value="ECO:0007669"/>
    <property type="project" value="UniProtKB-SubCell"/>
</dbReference>